<dbReference type="AlphaFoldDB" id="A0A395I733"/>
<sequence length="240" mass="26647">MFFRHALVATTAFLSVSTALPAVEHSPSSHLLSLRDDTQCGPRSAYYVCYLNHFRGCCSVDPCALEAGCPDNNHHSHPNDHSFNLSAAEEVRPVCSPSGTQIFQPQMEIIFPTDPAVDSITTANLNLSRSATTQWNQLMSFNLPSEARQCTIGWTIPARRNFTAGSNALVRVIEHLAPGNSTRIGAADFSFWPDTPGPHEALVGTTACKEHLQFQLILEHRDTVFMEQNERTGWWVRYTC</sequence>
<dbReference type="VEuPathDB" id="FungiDB:BO97DRAFT_177310"/>
<evidence type="ECO:0000313" key="3">
    <source>
        <dbReference type="Proteomes" id="UP000248961"/>
    </source>
</evidence>
<evidence type="ECO:0000313" key="2">
    <source>
        <dbReference type="EMBL" id="RAL15907.1"/>
    </source>
</evidence>
<feature type="chain" id="PRO_5017229763" description="Ubiquitin 3 binding protein But2 C-terminal domain-containing protein" evidence="1">
    <location>
        <begin position="20"/>
        <end position="240"/>
    </location>
</feature>
<dbReference type="RefSeq" id="XP_025555061.1">
    <property type="nucleotide sequence ID" value="XM_025690349.1"/>
</dbReference>
<gene>
    <name evidence="2" type="ORF">BO97DRAFT_177310</name>
</gene>
<dbReference type="EMBL" id="KZ824270">
    <property type="protein sequence ID" value="RAL15907.1"/>
    <property type="molecule type" value="Genomic_DNA"/>
</dbReference>
<accession>A0A395I733</accession>
<reference evidence="2 3" key="1">
    <citation type="submission" date="2018-02" db="EMBL/GenBank/DDBJ databases">
        <title>The genomes of Aspergillus section Nigri reveals drivers in fungal speciation.</title>
        <authorList>
            <consortium name="DOE Joint Genome Institute"/>
            <person name="Vesth T.C."/>
            <person name="Nybo J."/>
            <person name="Theobald S."/>
            <person name="Brandl J."/>
            <person name="Frisvad J.C."/>
            <person name="Nielsen K.F."/>
            <person name="Lyhne E.K."/>
            <person name="Kogle M.E."/>
            <person name="Kuo A."/>
            <person name="Riley R."/>
            <person name="Clum A."/>
            <person name="Nolan M."/>
            <person name="Lipzen A."/>
            <person name="Salamov A."/>
            <person name="Henrissat B."/>
            <person name="Wiebenga A."/>
            <person name="De vries R.P."/>
            <person name="Grigoriev I.V."/>
            <person name="Mortensen U.H."/>
            <person name="Andersen M.R."/>
            <person name="Baker S.E."/>
        </authorList>
    </citation>
    <scope>NUCLEOTIDE SEQUENCE [LARGE SCALE GENOMIC DNA]</scope>
    <source>
        <strain evidence="2 3">CBS 101889</strain>
    </source>
</reference>
<organism evidence="2 3">
    <name type="scientific">Aspergillus homomorphus (strain CBS 101889)</name>
    <dbReference type="NCBI Taxonomy" id="1450537"/>
    <lineage>
        <taxon>Eukaryota</taxon>
        <taxon>Fungi</taxon>
        <taxon>Dikarya</taxon>
        <taxon>Ascomycota</taxon>
        <taxon>Pezizomycotina</taxon>
        <taxon>Eurotiomycetes</taxon>
        <taxon>Eurotiomycetidae</taxon>
        <taxon>Eurotiales</taxon>
        <taxon>Aspergillaceae</taxon>
        <taxon>Aspergillus</taxon>
        <taxon>Aspergillus subgen. Circumdati</taxon>
    </lineage>
</organism>
<dbReference type="Proteomes" id="UP000248961">
    <property type="component" value="Unassembled WGS sequence"/>
</dbReference>
<name>A0A395I733_ASPHC</name>
<keyword evidence="1" id="KW-0732">Signal</keyword>
<protein>
    <recommendedName>
        <fullName evidence="4">Ubiquitin 3 binding protein But2 C-terminal domain-containing protein</fullName>
    </recommendedName>
</protein>
<dbReference type="OrthoDB" id="5431298at2759"/>
<feature type="signal peptide" evidence="1">
    <location>
        <begin position="1"/>
        <end position="19"/>
    </location>
</feature>
<keyword evidence="3" id="KW-1185">Reference proteome</keyword>
<dbReference type="GeneID" id="37194638"/>
<evidence type="ECO:0000256" key="1">
    <source>
        <dbReference type="SAM" id="SignalP"/>
    </source>
</evidence>
<evidence type="ECO:0008006" key="4">
    <source>
        <dbReference type="Google" id="ProtNLM"/>
    </source>
</evidence>
<proteinExistence type="predicted"/>